<proteinExistence type="predicted"/>
<evidence type="ECO:0000313" key="2">
    <source>
        <dbReference type="Proteomes" id="UP000807115"/>
    </source>
</evidence>
<dbReference type="EMBL" id="CM027682">
    <property type="protein sequence ID" value="KAG0536140.1"/>
    <property type="molecule type" value="Genomic_DNA"/>
</dbReference>
<gene>
    <name evidence="1" type="ORF">BDA96_03G038800</name>
</gene>
<accession>A0A921ULZ1</accession>
<dbReference type="Proteomes" id="UP000807115">
    <property type="component" value="Chromosome 3"/>
</dbReference>
<reference evidence="1" key="2">
    <citation type="submission" date="2020-10" db="EMBL/GenBank/DDBJ databases">
        <authorList>
            <person name="Cooper E.A."/>
            <person name="Brenton Z.W."/>
            <person name="Flinn B.S."/>
            <person name="Jenkins J."/>
            <person name="Shu S."/>
            <person name="Flowers D."/>
            <person name="Luo F."/>
            <person name="Wang Y."/>
            <person name="Xia P."/>
            <person name="Barry K."/>
            <person name="Daum C."/>
            <person name="Lipzen A."/>
            <person name="Yoshinaga Y."/>
            <person name="Schmutz J."/>
            <person name="Saski C."/>
            <person name="Vermerris W."/>
            <person name="Kresovich S."/>
        </authorList>
    </citation>
    <scope>NUCLEOTIDE SEQUENCE</scope>
</reference>
<organism evidence="1 2">
    <name type="scientific">Sorghum bicolor</name>
    <name type="common">Sorghum</name>
    <name type="synonym">Sorghum vulgare</name>
    <dbReference type="NCBI Taxonomy" id="4558"/>
    <lineage>
        <taxon>Eukaryota</taxon>
        <taxon>Viridiplantae</taxon>
        <taxon>Streptophyta</taxon>
        <taxon>Embryophyta</taxon>
        <taxon>Tracheophyta</taxon>
        <taxon>Spermatophyta</taxon>
        <taxon>Magnoliopsida</taxon>
        <taxon>Liliopsida</taxon>
        <taxon>Poales</taxon>
        <taxon>Poaceae</taxon>
        <taxon>PACMAD clade</taxon>
        <taxon>Panicoideae</taxon>
        <taxon>Andropogonodae</taxon>
        <taxon>Andropogoneae</taxon>
        <taxon>Sorghinae</taxon>
        <taxon>Sorghum</taxon>
    </lineage>
</organism>
<sequence>MSRPERCSARRQRRRGDPLTLKLLADLNVRVFLVRRVNWLTDDALPMQVATAKARDGRRGLKKMPGGVAVPNPRGFADECACAVDVDEFKKRQDQFKRREEGAAGAGAGDVSIGGSDVVARVLMCCCRCGTVQYSTTTW</sequence>
<dbReference type="AlphaFoldDB" id="A0A921ULZ1"/>
<protein>
    <submittedName>
        <fullName evidence="1">Uncharacterized protein</fullName>
    </submittedName>
</protein>
<comment type="caution">
    <text evidence="1">The sequence shown here is derived from an EMBL/GenBank/DDBJ whole genome shotgun (WGS) entry which is preliminary data.</text>
</comment>
<evidence type="ECO:0000313" key="1">
    <source>
        <dbReference type="EMBL" id="KAG0536140.1"/>
    </source>
</evidence>
<name>A0A921ULZ1_SORBI</name>
<reference evidence="1" key="1">
    <citation type="journal article" date="2019" name="BMC Genomics">
        <title>A new reference genome for Sorghum bicolor reveals high levels of sequence similarity between sweet and grain genotypes: implications for the genetics of sugar metabolism.</title>
        <authorList>
            <person name="Cooper E.A."/>
            <person name="Brenton Z.W."/>
            <person name="Flinn B.S."/>
            <person name="Jenkins J."/>
            <person name="Shu S."/>
            <person name="Flowers D."/>
            <person name="Luo F."/>
            <person name="Wang Y."/>
            <person name="Xia P."/>
            <person name="Barry K."/>
            <person name="Daum C."/>
            <person name="Lipzen A."/>
            <person name="Yoshinaga Y."/>
            <person name="Schmutz J."/>
            <person name="Saski C."/>
            <person name="Vermerris W."/>
            <person name="Kresovich S."/>
        </authorList>
    </citation>
    <scope>NUCLEOTIDE SEQUENCE</scope>
</reference>